<gene>
    <name evidence="3" type="ORF">PCANC_13660</name>
    <name evidence="4" type="ORF">PCASD_04965</name>
    <name evidence="2" type="ORF">PCASD_13560</name>
</gene>
<evidence type="ECO:0000313" key="3">
    <source>
        <dbReference type="EMBL" id="PLW38384.1"/>
    </source>
</evidence>
<reference evidence="5 6" key="1">
    <citation type="submission" date="2017-11" db="EMBL/GenBank/DDBJ databases">
        <title>De novo assembly and phasing of dikaryotic genomes from two isolates of Puccinia coronata f. sp. avenae, the causal agent of oat crown rust.</title>
        <authorList>
            <person name="Miller M.E."/>
            <person name="Zhang Y."/>
            <person name="Omidvar V."/>
            <person name="Sperschneider J."/>
            <person name="Schwessinger B."/>
            <person name="Raley C."/>
            <person name="Palmer J.M."/>
            <person name="Garnica D."/>
            <person name="Upadhyaya N."/>
            <person name="Rathjen J."/>
            <person name="Taylor J.M."/>
            <person name="Park R.F."/>
            <person name="Dodds P.N."/>
            <person name="Hirsch C.D."/>
            <person name="Kianian S.F."/>
            <person name="Figueroa M."/>
        </authorList>
    </citation>
    <scope>NUCLEOTIDE SEQUENCE [LARGE SCALE GENOMIC DNA]</scope>
    <source>
        <strain evidence="3">12NC29</strain>
        <strain evidence="4">12SD80</strain>
    </source>
</reference>
<sequence>MQGKVENERQATLEVYLCKGGVLELLTRGTEKGEVRRHVETVCGRAVRRVPSGERGNGRHSTDASEGVSSFHEEEDHLLTTERTIEVPNDHVIVSQTYYHAAVGAHYLDLKATAEALTATVCWWLC</sequence>
<evidence type="ECO:0000313" key="2">
    <source>
        <dbReference type="EMBL" id="PLW23660.1"/>
    </source>
</evidence>
<evidence type="ECO:0000313" key="4">
    <source>
        <dbReference type="EMBL" id="PLW47909.1"/>
    </source>
</evidence>
<evidence type="ECO:0000256" key="1">
    <source>
        <dbReference type="SAM" id="MobiDB-lite"/>
    </source>
</evidence>
<proteinExistence type="predicted"/>
<feature type="region of interest" description="Disordered" evidence="1">
    <location>
        <begin position="49"/>
        <end position="75"/>
    </location>
</feature>
<evidence type="ECO:0000313" key="5">
    <source>
        <dbReference type="Proteomes" id="UP000235388"/>
    </source>
</evidence>
<dbReference type="Proteomes" id="UP000235392">
    <property type="component" value="Unassembled WGS sequence"/>
</dbReference>
<protein>
    <submittedName>
        <fullName evidence="4">Uncharacterized protein</fullName>
    </submittedName>
</protein>
<keyword evidence="5" id="KW-1185">Reference proteome</keyword>
<comment type="caution">
    <text evidence="4">The sequence shown here is derived from an EMBL/GenBank/DDBJ whole genome shotgun (WGS) entry which is preliminary data.</text>
</comment>
<dbReference type="EMBL" id="PGCI01000027">
    <property type="protein sequence ID" value="PLW47909.1"/>
    <property type="molecule type" value="Genomic_DNA"/>
</dbReference>
<dbReference type="AlphaFoldDB" id="A0A2N5VD35"/>
<dbReference type="Proteomes" id="UP000235388">
    <property type="component" value="Unassembled WGS sequence"/>
</dbReference>
<accession>A0A2N5VD35</accession>
<dbReference type="EMBL" id="PGCI01000627">
    <property type="protein sequence ID" value="PLW23660.1"/>
    <property type="molecule type" value="Genomic_DNA"/>
</dbReference>
<name>A0A2N5VD35_9BASI</name>
<evidence type="ECO:0000313" key="6">
    <source>
        <dbReference type="Proteomes" id="UP000235392"/>
    </source>
</evidence>
<organism evidence="4 6">
    <name type="scientific">Puccinia coronata f. sp. avenae</name>
    <dbReference type="NCBI Taxonomy" id="200324"/>
    <lineage>
        <taxon>Eukaryota</taxon>
        <taxon>Fungi</taxon>
        <taxon>Dikarya</taxon>
        <taxon>Basidiomycota</taxon>
        <taxon>Pucciniomycotina</taxon>
        <taxon>Pucciniomycetes</taxon>
        <taxon>Pucciniales</taxon>
        <taxon>Pucciniaceae</taxon>
        <taxon>Puccinia</taxon>
    </lineage>
</organism>
<dbReference type="EMBL" id="PGCJ01000208">
    <property type="protein sequence ID" value="PLW38384.1"/>
    <property type="molecule type" value="Genomic_DNA"/>
</dbReference>